<evidence type="ECO:0000313" key="7">
    <source>
        <dbReference type="Proteomes" id="UP000504636"/>
    </source>
</evidence>
<feature type="domain" description="DUF7614" evidence="5">
    <location>
        <begin position="1129"/>
        <end position="1273"/>
    </location>
</feature>
<gene>
    <name evidence="6 8" type="ORF">BDZ99DRAFT_406306</name>
</gene>
<feature type="domain" description="DUF7611" evidence="2">
    <location>
        <begin position="693"/>
        <end position="824"/>
    </location>
</feature>
<dbReference type="InterPro" id="IPR056032">
    <property type="entry name" value="DUF7613"/>
</dbReference>
<feature type="domain" description="DUF7612" evidence="3">
    <location>
        <begin position="826"/>
        <end position="962"/>
    </location>
</feature>
<name>A0A6A6Z6L6_9PEZI</name>
<evidence type="ECO:0000259" key="5">
    <source>
        <dbReference type="Pfam" id="PF24589"/>
    </source>
</evidence>
<evidence type="ECO:0000313" key="8">
    <source>
        <dbReference type="RefSeq" id="XP_033582871.1"/>
    </source>
</evidence>
<evidence type="ECO:0000259" key="4">
    <source>
        <dbReference type="Pfam" id="PF24588"/>
    </source>
</evidence>
<organism evidence="6">
    <name type="scientific">Mytilinidion resinicola</name>
    <dbReference type="NCBI Taxonomy" id="574789"/>
    <lineage>
        <taxon>Eukaryota</taxon>
        <taxon>Fungi</taxon>
        <taxon>Dikarya</taxon>
        <taxon>Ascomycota</taxon>
        <taxon>Pezizomycotina</taxon>
        <taxon>Dothideomycetes</taxon>
        <taxon>Pleosporomycetidae</taxon>
        <taxon>Mytilinidiales</taxon>
        <taxon>Mytilinidiaceae</taxon>
        <taxon>Mytilinidion</taxon>
    </lineage>
</organism>
<dbReference type="InterPro" id="IPR056030">
    <property type="entry name" value="DUF7611"/>
</dbReference>
<feature type="region of interest" description="Disordered" evidence="1">
    <location>
        <begin position="1"/>
        <end position="39"/>
    </location>
</feature>
<feature type="compositionally biased region" description="Basic and acidic residues" evidence="1">
    <location>
        <begin position="328"/>
        <end position="351"/>
    </location>
</feature>
<dbReference type="Pfam" id="PF24589">
    <property type="entry name" value="DUF7614"/>
    <property type="match status" value="1"/>
</dbReference>
<dbReference type="InterPro" id="IPR056031">
    <property type="entry name" value="DUF7612"/>
</dbReference>
<feature type="compositionally biased region" description="Basic and acidic residues" evidence="1">
    <location>
        <begin position="1"/>
        <end position="11"/>
    </location>
</feature>
<protein>
    <submittedName>
        <fullName evidence="6 8">Uncharacterized protein</fullName>
    </submittedName>
</protein>
<feature type="compositionally biased region" description="Polar residues" evidence="1">
    <location>
        <begin position="419"/>
        <end position="430"/>
    </location>
</feature>
<dbReference type="EMBL" id="MU003693">
    <property type="protein sequence ID" value="KAF2815907.1"/>
    <property type="molecule type" value="Genomic_DNA"/>
</dbReference>
<feature type="compositionally biased region" description="Polar residues" evidence="1">
    <location>
        <begin position="378"/>
        <end position="389"/>
    </location>
</feature>
<reference evidence="6 8" key="1">
    <citation type="journal article" date="2020" name="Stud. Mycol.">
        <title>101 Dothideomycetes genomes: a test case for predicting lifestyles and emergence of pathogens.</title>
        <authorList>
            <person name="Haridas S."/>
            <person name="Albert R."/>
            <person name="Binder M."/>
            <person name="Bloem J."/>
            <person name="Labutti K."/>
            <person name="Salamov A."/>
            <person name="Andreopoulos B."/>
            <person name="Baker S."/>
            <person name="Barry K."/>
            <person name="Bills G."/>
            <person name="Bluhm B."/>
            <person name="Cannon C."/>
            <person name="Castanera R."/>
            <person name="Culley D."/>
            <person name="Daum C."/>
            <person name="Ezra D."/>
            <person name="Gonzalez J."/>
            <person name="Henrissat B."/>
            <person name="Kuo A."/>
            <person name="Liang C."/>
            <person name="Lipzen A."/>
            <person name="Lutzoni F."/>
            <person name="Magnuson J."/>
            <person name="Mondo S."/>
            <person name="Nolan M."/>
            <person name="Ohm R."/>
            <person name="Pangilinan J."/>
            <person name="Park H.-J."/>
            <person name="Ramirez L."/>
            <person name="Alfaro M."/>
            <person name="Sun H."/>
            <person name="Tritt A."/>
            <person name="Yoshinaga Y."/>
            <person name="Zwiers L.-H."/>
            <person name="Turgeon B."/>
            <person name="Goodwin S."/>
            <person name="Spatafora J."/>
            <person name="Crous P."/>
            <person name="Grigoriev I."/>
        </authorList>
    </citation>
    <scope>NUCLEOTIDE SEQUENCE</scope>
    <source>
        <strain evidence="6 8">CBS 304.34</strain>
    </source>
</reference>
<proteinExistence type="predicted"/>
<evidence type="ECO:0000256" key="1">
    <source>
        <dbReference type="SAM" id="MobiDB-lite"/>
    </source>
</evidence>
<feature type="compositionally biased region" description="Polar residues" evidence="1">
    <location>
        <begin position="275"/>
        <end position="289"/>
    </location>
</feature>
<dbReference type="Pfam" id="PF24587">
    <property type="entry name" value="DUF7612"/>
    <property type="match status" value="1"/>
</dbReference>
<sequence>MPDDALAKEAQKLQAQQDVDDFLKPSTQKSQPHPTLPKPRIDIAAAQRWPSAKDILSAARSPGAGLATTPLTSSLRGSENAKPKRAKGLSVSFVRTAPEIIGHGGDETEEASIEISKRKNSASGAAPGQPAVHQDDSVLGMRTPDFNGWRGDQAQTTGVERPGIPKRSTTSHGEISPPLQAKMDMGNITSQAQPPPPPPRGVGPMGLGDRPKPLQRAPTGFGDVDDGVSRPSFDSTFSRDSDDFNSLQRGASVRTVESVAEEEEEDDFVPRPMRRTQTGFANEQASDQHPSLPDFNFGDDSPIMSKKHFLESEPSDPSSFAARVQHQMRAEEGRALHAGVEHPAVDSDGRPSLDSASSYSNTTSPESYRAPPFPAAQDQFQRRPTNATRPSYEPAPPQVPLQSRPSNATRLFEPAPPQGQLQSKPSNATRPSYEPAPSQGQLQPRPSNAGSINSRVSPEPRLAAQLESEPRRSHARKPSQDPPIRKALPSPEAGSEAPVIQNTGPQVPLHRSDTKAQGNAALIDFADRVTHMQGIFRLTAEMEKPLYDASPMQWLRASMWWFLRGRSGMEALIRGKPRGDASAEARPQLLTQPHVDLAKTWWIVAEVVQNHPGLRKYGDMQMESQALGSRQAGDTIMADIYDTYDVVLSYLKLLLASMKRHQVMPPRQSLIQGQDQTIWHKYPNFSLDAQSILSAQAMHPASCMPLGDTKADFVYSRMFVTASLATEEAETDRVPMTCVLSVMRPHNDLSIKITVCSMTELVNITVQNDPKARPTWEDVQWKVKTRGLYVTLPRGYTLSIELNEQDFRQLWAIVDHTNKVASRLRPHGDERVVYDQALRDLKYTDPTNPQAFPAERVKRCRTIVFEKCLKSNEGTGKRRLHRGFRIVVVTNPKSRTLSCVSHDVGLQKPLNFEFLADAEEGGFPAMVLRPDEVVDGKPKQCTMFLVFNDGKDRNLLYGTLTASNATPDETVFAQVPLKNLIVENLDQAEGFTQSGHAVLQRLHWNDLKALNMDPEIKNTDGAQVVLSESLRVVARHSAGALTDRMNMTPGEFRLRLQTSGSAEIIILRNPQEDMSAAIDAKHCEPDIPDELAELLRTIATASTLRTYSFHNLADLHTFQTAVTGFFVKFDGIAASFAIARRRMVVPIYKRWESAQVRIQVVQQDNVIQLLAFFEEFSHADAMNFQLKSMDVFEKHEKGGRFLLKLVDAKFALPVEERKGEGKIGQAEGKQGGWAGARRRFVCLDVVEYPGEHDDVTVGFESAAERDRFAEALPAASQIGRQITFKRKI</sequence>
<dbReference type="OrthoDB" id="4356615at2759"/>
<feature type="region of interest" description="Disordered" evidence="1">
    <location>
        <begin position="57"/>
        <end position="513"/>
    </location>
</feature>
<dbReference type="Pfam" id="PF24588">
    <property type="entry name" value="DUF7613"/>
    <property type="match status" value="1"/>
</dbReference>
<feature type="compositionally biased region" description="Polar residues" evidence="1">
    <location>
        <begin position="438"/>
        <end position="456"/>
    </location>
</feature>
<dbReference type="Pfam" id="PF24586">
    <property type="entry name" value="DUF7611"/>
    <property type="match status" value="1"/>
</dbReference>
<dbReference type="GeneID" id="54457341"/>
<reference evidence="8" key="3">
    <citation type="submission" date="2025-04" db="UniProtKB">
        <authorList>
            <consortium name="RefSeq"/>
        </authorList>
    </citation>
    <scope>IDENTIFICATION</scope>
    <source>
        <strain evidence="8">CBS 304.34</strain>
    </source>
</reference>
<reference evidence="8" key="2">
    <citation type="submission" date="2020-04" db="EMBL/GenBank/DDBJ databases">
        <authorList>
            <consortium name="NCBI Genome Project"/>
        </authorList>
    </citation>
    <scope>NUCLEOTIDE SEQUENCE</scope>
    <source>
        <strain evidence="8">CBS 304.34</strain>
    </source>
</reference>
<accession>A0A6A6Z6L6</accession>
<dbReference type="RefSeq" id="XP_033582871.1">
    <property type="nucleotide sequence ID" value="XM_033716448.1"/>
</dbReference>
<keyword evidence="7" id="KW-1185">Reference proteome</keyword>
<feature type="compositionally biased region" description="Polar residues" evidence="1">
    <location>
        <begin position="400"/>
        <end position="409"/>
    </location>
</feature>
<feature type="compositionally biased region" description="Polar residues" evidence="1">
    <location>
        <begin position="354"/>
        <end position="366"/>
    </location>
</feature>
<evidence type="ECO:0000313" key="6">
    <source>
        <dbReference type="EMBL" id="KAF2815907.1"/>
    </source>
</evidence>
<dbReference type="Proteomes" id="UP000504636">
    <property type="component" value="Unplaced"/>
</dbReference>
<evidence type="ECO:0000259" key="3">
    <source>
        <dbReference type="Pfam" id="PF24587"/>
    </source>
</evidence>
<feature type="domain" description="DUF7613" evidence="4">
    <location>
        <begin position="967"/>
        <end position="1123"/>
    </location>
</feature>
<evidence type="ECO:0000259" key="2">
    <source>
        <dbReference type="Pfam" id="PF24586"/>
    </source>
</evidence>
<dbReference type="InterPro" id="IPR056033">
    <property type="entry name" value="DUF7614"/>
</dbReference>